<evidence type="ECO:0000256" key="1">
    <source>
        <dbReference type="SAM" id="Phobius"/>
    </source>
</evidence>
<feature type="transmembrane region" description="Helical" evidence="1">
    <location>
        <begin position="6"/>
        <end position="31"/>
    </location>
</feature>
<feature type="non-terminal residue" evidence="2">
    <location>
        <position position="123"/>
    </location>
</feature>
<protein>
    <submittedName>
        <fullName evidence="2">Uncharacterized protein</fullName>
    </submittedName>
</protein>
<feature type="transmembrane region" description="Helical" evidence="1">
    <location>
        <begin position="52"/>
        <end position="76"/>
    </location>
</feature>
<feature type="transmembrane region" description="Helical" evidence="1">
    <location>
        <begin position="82"/>
        <end position="104"/>
    </location>
</feature>
<keyword evidence="1" id="KW-0472">Membrane</keyword>
<organism evidence="2">
    <name type="scientific">marine sediment metagenome</name>
    <dbReference type="NCBI Taxonomy" id="412755"/>
    <lineage>
        <taxon>unclassified sequences</taxon>
        <taxon>metagenomes</taxon>
        <taxon>ecological metagenomes</taxon>
    </lineage>
</organism>
<dbReference type="AlphaFoldDB" id="X1MIN0"/>
<accession>X1MIN0</accession>
<evidence type="ECO:0000313" key="2">
    <source>
        <dbReference type="EMBL" id="GAI31477.1"/>
    </source>
</evidence>
<name>X1MIN0_9ZZZZ</name>
<dbReference type="EMBL" id="BARV01018200">
    <property type="protein sequence ID" value="GAI31477.1"/>
    <property type="molecule type" value="Genomic_DNA"/>
</dbReference>
<comment type="caution">
    <text evidence="2">The sequence shown here is derived from an EMBL/GenBank/DDBJ whole genome shotgun (WGS) entry which is preliminary data.</text>
</comment>
<sequence>MEFKLFILIGIIFVLYLLGFGGSLFLTNYILKKTDQDIAARYFRYSKYTGRSVMILMILLMVTLIAFDPIEILAYWTDNDVLQVILMLVFLLVIMLGLLILISLPGYRIERELRGATVSRGRY</sequence>
<keyword evidence="1" id="KW-1133">Transmembrane helix</keyword>
<keyword evidence="1" id="KW-0812">Transmembrane</keyword>
<reference evidence="2" key="1">
    <citation type="journal article" date="2014" name="Front. Microbiol.">
        <title>High frequency of phylogenetically diverse reductive dehalogenase-homologous genes in deep subseafloor sedimentary metagenomes.</title>
        <authorList>
            <person name="Kawai M."/>
            <person name="Futagami T."/>
            <person name="Toyoda A."/>
            <person name="Takaki Y."/>
            <person name="Nishi S."/>
            <person name="Hori S."/>
            <person name="Arai W."/>
            <person name="Tsubouchi T."/>
            <person name="Morono Y."/>
            <person name="Uchiyama I."/>
            <person name="Ito T."/>
            <person name="Fujiyama A."/>
            <person name="Inagaki F."/>
            <person name="Takami H."/>
        </authorList>
    </citation>
    <scope>NUCLEOTIDE SEQUENCE</scope>
    <source>
        <strain evidence="2">Expedition CK06-06</strain>
    </source>
</reference>
<proteinExistence type="predicted"/>
<gene>
    <name evidence="2" type="ORF">S06H3_30840</name>
</gene>